<geneLocation type="plasmid" evidence="3 4">
    <name>unnamed</name>
</geneLocation>
<feature type="domain" description="Initiator Rep protein WH1" evidence="2">
    <location>
        <begin position="68"/>
        <end position="219"/>
    </location>
</feature>
<keyword evidence="3" id="KW-0614">Plasmid</keyword>
<gene>
    <name evidence="3" type="ORF">NTU39_00005</name>
</gene>
<name>A0ABY5Q8R4_9BURK</name>
<evidence type="ECO:0000259" key="2">
    <source>
        <dbReference type="Pfam" id="PF01051"/>
    </source>
</evidence>
<dbReference type="SUPFAM" id="SSF46785">
    <property type="entry name" value="Winged helix' DNA-binding domain"/>
    <property type="match status" value="2"/>
</dbReference>
<reference evidence="3" key="1">
    <citation type="submission" date="2022-08" db="EMBL/GenBank/DDBJ databases">
        <title>Multi-unit outbreak of Pandoraea commovens among non-cystic fibrosis intensive care patients from 2019 to 2021 in Berlin, Germany.</title>
        <authorList>
            <person name="Menzel P."/>
        </authorList>
    </citation>
    <scope>NUCLEOTIDE SEQUENCE</scope>
    <source>
        <strain evidence="3">LB-19-202-79</strain>
        <plasmid evidence="3">unnamed</plasmid>
    </source>
</reference>
<dbReference type="Pfam" id="PF01051">
    <property type="entry name" value="Rep3_N"/>
    <property type="match status" value="1"/>
</dbReference>
<keyword evidence="4" id="KW-1185">Reference proteome</keyword>
<dbReference type="EMBL" id="CP102779">
    <property type="protein sequence ID" value="UVA77151.1"/>
    <property type="molecule type" value="Genomic_DNA"/>
</dbReference>
<evidence type="ECO:0000313" key="4">
    <source>
        <dbReference type="Proteomes" id="UP001058980"/>
    </source>
</evidence>
<dbReference type="InterPro" id="IPR036390">
    <property type="entry name" value="WH_DNA-bd_sf"/>
</dbReference>
<dbReference type="Proteomes" id="UP001058980">
    <property type="component" value="Plasmid unnamed"/>
</dbReference>
<accession>A0ABY5Q8R4</accession>
<dbReference type="Gene3D" id="1.10.10.10">
    <property type="entry name" value="Winged helix-like DNA-binding domain superfamily/Winged helix DNA-binding domain"/>
    <property type="match status" value="2"/>
</dbReference>
<evidence type="ECO:0000313" key="3">
    <source>
        <dbReference type="EMBL" id="UVA77151.1"/>
    </source>
</evidence>
<dbReference type="InterPro" id="IPR000525">
    <property type="entry name" value="Initiator_Rep_WH1"/>
</dbReference>
<evidence type="ECO:0000256" key="1">
    <source>
        <dbReference type="ARBA" id="ARBA00038283"/>
    </source>
</evidence>
<organism evidence="3 4">
    <name type="scientific">Pandoraea commovens</name>
    <dbReference type="NCBI Taxonomy" id="2508289"/>
    <lineage>
        <taxon>Bacteria</taxon>
        <taxon>Pseudomonadati</taxon>
        <taxon>Pseudomonadota</taxon>
        <taxon>Betaproteobacteria</taxon>
        <taxon>Burkholderiales</taxon>
        <taxon>Burkholderiaceae</taxon>
        <taxon>Pandoraea</taxon>
    </lineage>
</organism>
<dbReference type="InterPro" id="IPR036388">
    <property type="entry name" value="WH-like_DNA-bd_sf"/>
</dbReference>
<dbReference type="RefSeq" id="WP_246179786.1">
    <property type="nucleotide sequence ID" value="NZ_CP102779.1"/>
</dbReference>
<proteinExistence type="inferred from homology"/>
<protein>
    <submittedName>
        <fullName evidence="3">Replication initiation protein</fullName>
    </submittedName>
</protein>
<sequence>MNETPLESLQSAATRDDRALQIWTPTGALAPIGAIVCAPTNIREVTPMKKKTLTAKPNSQTAIADRNVTMTNSLTRAAQGLTLPEKRFVAAALAKTDSTDARGLMDERMQTVRLTAMEYAETFDVTLDTAYEQLQASSAALQQPKVVVERQTRRGTVREVRSWVITSKYAKGEGYVEVRWHPDLVPFLFGLRKEFTTYKLKHAAAYRSIYTWRLFECLKSWQGAGRWSPQIGEFHDAIEATPTARANFKELRLRVIEPAVKEMKEKNGLIVEWIPVKAGRKVIALRFKFTPDPQGNLAF</sequence>
<comment type="similarity">
    <text evidence="1">Belongs to the initiator RepB protein family.</text>
</comment>
<dbReference type="Pfam" id="PF21205">
    <property type="entry name" value="Rep3_C"/>
    <property type="match status" value="1"/>
</dbReference>